<keyword evidence="4" id="KW-1185">Reference proteome</keyword>
<protein>
    <recommendedName>
        <fullName evidence="2">HNH nuclease domain-containing protein</fullName>
    </recommendedName>
</protein>
<organism evidence="3 4">
    <name type="scientific">Grifola frondosa</name>
    <name type="common">Maitake</name>
    <name type="synonym">Polyporus frondosus</name>
    <dbReference type="NCBI Taxonomy" id="5627"/>
    <lineage>
        <taxon>Eukaryota</taxon>
        <taxon>Fungi</taxon>
        <taxon>Dikarya</taxon>
        <taxon>Basidiomycota</taxon>
        <taxon>Agaricomycotina</taxon>
        <taxon>Agaricomycetes</taxon>
        <taxon>Polyporales</taxon>
        <taxon>Grifolaceae</taxon>
        <taxon>Grifola</taxon>
    </lineage>
</organism>
<sequence>MPGKPLPPNPYSGIEKVAYNTCLYLESLPGWNVETPAETPQLCGRLLGYMILEAPTPEGRRNVATEIQACASASDALDRLASLAQFYEVHFLRSFKAAKDRTPPASTRASPPFNMTTYEKGGSSEPQGGEEALLLLQSHKCLVRDDYRCVITGRYDYATFDSMIEDDETFVPPSRVDATELAHIVIESTNDDDPKHSCAVPAWTALERFGMANIEDGQMNGEGMHRLQNVMTMCPLGRCCFDALKLWLEEIGANRYRICVTHKGYLLPLGIDPDDPVIELTTTDADLPLPDPDLLRLHATCAKVAHLSGVGEIIDALLRDIEDLKTLANDGSSADVLTAALLHSGRNFRPFR</sequence>
<comment type="caution">
    <text evidence="3">The sequence shown here is derived from an EMBL/GenBank/DDBJ whole genome shotgun (WGS) entry which is preliminary data.</text>
</comment>
<name>A0A1C7LMZ7_GRIFR</name>
<dbReference type="OrthoDB" id="2104739at2759"/>
<dbReference type="Pfam" id="PF13391">
    <property type="entry name" value="HNH_2"/>
    <property type="match status" value="1"/>
</dbReference>
<feature type="domain" description="HNH nuclease" evidence="2">
    <location>
        <begin position="149"/>
        <end position="243"/>
    </location>
</feature>
<feature type="region of interest" description="Disordered" evidence="1">
    <location>
        <begin position="101"/>
        <end position="127"/>
    </location>
</feature>
<proteinExistence type="predicted"/>
<accession>A0A1C7LMZ7</accession>
<dbReference type="InterPro" id="IPR003615">
    <property type="entry name" value="HNH_nuc"/>
</dbReference>
<feature type="compositionally biased region" description="Polar residues" evidence="1">
    <location>
        <begin position="104"/>
        <end position="117"/>
    </location>
</feature>
<dbReference type="STRING" id="5627.A0A1C7LMZ7"/>
<reference evidence="3 4" key="1">
    <citation type="submission" date="2016-03" db="EMBL/GenBank/DDBJ databases">
        <title>Whole genome sequencing of Grifola frondosa 9006-11.</title>
        <authorList>
            <person name="Min B."/>
            <person name="Park H."/>
            <person name="Kim J.-G."/>
            <person name="Cho H."/>
            <person name="Oh Y.-L."/>
            <person name="Kong W.-S."/>
            <person name="Choi I.-G."/>
        </authorList>
    </citation>
    <scope>NUCLEOTIDE SEQUENCE [LARGE SCALE GENOMIC DNA]</scope>
    <source>
        <strain evidence="3 4">9006-11</strain>
    </source>
</reference>
<evidence type="ECO:0000313" key="3">
    <source>
        <dbReference type="EMBL" id="OBZ65317.1"/>
    </source>
</evidence>
<dbReference type="AlphaFoldDB" id="A0A1C7LMZ7"/>
<gene>
    <name evidence="3" type="ORF">A0H81_14724</name>
</gene>
<evidence type="ECO:0000313" key="4">
    <source>
        <dbReference type="Proteomes" id="UP000092993"/>
    </source>
</evidence>
<dbReference type="Proteomes" id="UP000092993">
    <property type="component" value="Unassembled WGS sequence"/>
</dbReference>
<dbReference type="EMBL" id="LUGG01000047">
    <property type="protein sequence ID" value="OBZ65317.1"/>
    <property type="molecule type" value="Genomic_DNA"/>
</dbReference>
<evidence type="ECO:0000256" key="1">
    <source>
        <dbReference type="SAM" id="MobiDB-lite"/>
    </source>
</evidence>
<evidence type="ECO:0000259" key="2">
    <source>
        <dbReference type="Pfam" id="PF13391"/>
    </source>
</evidence>
<dbReference type="OMA" id="EPENARY"/>